<dbReference type="InterPro" id="IPR036291">
    <property type="entry name" value="NAD(P)-bd_dom_sf"/>
</dbReference>
<sequence length="44" mass="4390">MSLFSIEGKVAVITGAGGVLGGSIARSFVKAGAKVAAIDIRQEN</sequence>
<organism evidence="1">
    <name type="scientific">termite gut metagenome</name>
    <dbReference type="NCBI Taxonomy" id="433724"/>
    <lineage>
        <taxon>unclassified sequences</taxon>
        <taxon>metagenomes</taxon>
        <taxon>organismal metagenomes</taxon>
    </lineage>
</organism>
<gene>
    <name evidence="1" type="ORF">EZS27_031550</name>
</gene>
<keyword evidence="1" id="KW-0560">Oxidoreductase</keyword>
<reference evidence="1" key="1">
    <citation type="submission" date="2019-03" db="EMBL/GenBank/DDBJ databases">
        <title>Single cell metagenomics reveals metabolic interactions within the superorganism composed of flagellate Streblomastix strix and complex community of Bacteroidetes bacteria on its surface.</title>
        <authorList>
            <person name="Treitli S.C."/>
            <person name="Kolisko M."/>
            <person name="Husnik F."/>
            <person name="Keeling P."/>
            <person name="Hampl V."/>
        </authorList>
    </citation>
    <scope>NUCLEOTIDE SEQUENCE</scope>
    <source>
        <strain evidence="1">STM</strain>
    </source>
</reference>
<dbReference type="EMBL" id="SNRY01004186">
    <property type="protein sequence ID" value="KAA6318443.1"/>
    <property type="molecule type" value="Genomic_DNA"/>
</dbReference>
<dbReference type="EC" id="1.-.-.-" evidence="1"/>
<evidence type="ECO:0000313" key="1">
    <source>
        <dbReference type="EMBL" id="KAA6318443.1"/>
    </source>
</evidence>
<dbReference type="Gene3D" id="3.40.50.720">
    <property type="entry name" value="NAD(P)-binding Rossmann-like Domain"/>
    <property type="match status" value="1"/>
</dbReference>
<dbReference type="SUPFAM" id="SSF51735">
    <property type="entry name" value="NAD(P)-binding Rossmann-fold domains"/>
    <property type="match status" value="1"/>
</dbReference>
<dbReference type="GO" id="GO:0016491">
    <property type="term" value="F:oxidoreductase activity"/>
    <property type="evidence" value="ECO:0007669"/>
    <property type="project" value="UniProtKB-KW"/>
</dbReference>
<name>A0A5J4QCW7_9ZZZZ</name>
<dbReference type="AlphaFoldDB" id="A0A5J4QCW7"/>
<accession>A0A5J4QCW7</accession>
<protein>
    <submittedName>
        <fullName evidence="1">Putative oxidoreductase UxuB</fullName>
        <ecNumber evidence="1">1.-.-.-</ecNumber>
    </submittedName>
</protein>
<comment type="caution">
    <text evidence="1">The sequence shown here is derived from an EMBL/GenBank/DDBJ whole genome shotgun (WGS) entry which is preliminary data.</text>
</comment>
<proteinExistence type="predicted"/>